<gene>
    <name evidence="2" type="ORF">F3Y22_tig00110816pilonHSYRG00083</name>
</gene>
<comment type="caution">
    <text evidence="2">The sequence shown here is derived from an EMBL/GenBank/DDBJ whole genome shotgun (WGS) entry which is preliminary data.</text>
</comment>
<dbReference type="OrthoDB" id="197400at2759"/>
<accession>A0A6A2ZPZ4</accession>
<dbReference type="PANTHER" id="PTHR39267">
    <property type="entry name" value="SURVIVAL MOTOR NEURON-LIKE PROTEIN 1"/>
    <property type="match status" value="1"/>
</dbReference>
<dbReference type="AlphaFoldDB" id="A0A6A2ZPZ4"/>
<organism evidence="2 3">
    <name type="scientific">Hibiscus syriacus</name>
    <name type="common">Rose of Sharon</name>
    <dbReference type="NCBI Taxonomy" id="106335"/>
    <lineage>
        <taxon>Eukaryota</taxon>
        <taxon>Viridiplantae</taxon>
        <taxon>Streptophyta</taxon>
        <taxon>Embryophyta</taxon>
        <taxon>Tracheophyta</taxon>
        <taxon>Spermatophyta</taxon>
        <taxon>Magnoliopsida</taxon>
        <taxon>eudicotyledons</taxon>
        <taxon>Gunneridae</taxon>
        <taxon>Pentapetalae</taxon>
        <taxon>rosids</taxon>
        <taxon>malvids</taxon>
        <taxon>Malvales</taxon>
        <taxon>Malvaceae</taxon>
        <taxon>Malvoideae</taxon>
        <taxon>Hibiscus</taxon>
    </lineage>
</organism>
<sequence>MQDKQDGNNGNLDSQRVQDYNQLIGRYYEIEEKRQTILQQLQQYGNWDYQYSAEGSSTGAQCGTSCVSLEYPILTSQASQSTGICSCCPYVCQTLGTPCTSYPCCSLDGTSVVKTITDRNGSTSHGNSPKIINSDIVQTAMDAAERSSLATNAPINPNVNEENKEKKDGEEEMNHRLCETNLSVLLNAWYSAGFYTGKYLVERSIAQKKQ</sequence>
<dbReference type="InterPro" id="IPR040424">
    <property type="entry name" value="Smn1"/>
</dbReference>
<keyword evidence="3" id="KW-1185">Reference proteome</keyword>
<feature type="region of interest" description="Disordered" evidence="1">
    <location>
        <begin position="150"/>
        <end position="172"/>
    </location>
</feature>
<evidence type="ECO:0000313" key="3">
    <source>
        <dbReference type="Proteomes" id="UP000436088"/>
    </source>
</evidence>
<dbReference type="Proteomes" id="UP000436088">
    <property type="component" value="Unassembled WGS sequence"/>
</dbReference>
<dbReference type="PANTHER" id="PTHR39267:SF1">
    <property type="entry name" value="SURVIVAL MOTOR NEURON PROTEIN"/>
    <property type="match status" value="1"/>
</dbReference>
<evidence type="ECO:0000256" key="1">
    <source>
        <dbReference type="SAM" id="MobiDB-lite"/>
    </source>
</evidence>
<protein>
    <submittedName>
        <fullName evidence="2">NAD(P)-binding Rossmann-fold superfamily protein isoform 1</fullName>
    </submittedName>
</protein>
<name>A0A6A2ZPZ4_HIBSY</name>
<dbReference type="EMBL" id="VEPZ02001122">
    <property type="protein sequence ID" value="KAE8693202.1"/>
    <property type="molecule type" value="Genomic_DNA"/>
</dbReference>
<evidence type="ECO:0000313" key="2">
    <source>
        <dbReference type="EMBL" id="KAE8693202.1"/>
    </source>
</evidence>
<reference evidence="2" key="1">
    <citation type="submission" date="2019-09" db="EMBL/GenBank/DDBJ databases">
        <title>Draft genome information of white flower Hibiscus syriacus.</title>
        <authorList>
            <person name="Kim Y.-M."/>
        </authorList>
    </citation>
    <scope>NUCLEOTIDE SEQUENCE [LARGE SCALE GENOMIC DNA]</scope>
    <source>
        <strain evidence="2">YM2019G1</strain>
    </source>
</reference>
<feature type="compositionally biased region" description="Basic and acidic residues" evidence="1">
    <location>
        <begin position="161"/>
        <end position="172"/>
    </location>
</feature>
<proteinExistence type="predicted"/>